<sequence>MYTWQRELAAEAETPPDKRKIVWYYDQAGGSGKTEMAKFLLGTCDSAIFLSGGGFKDISYQIVRAKKDPRIIILNLPRTSEGKVSYASLEAAKDGLVQSGKYEGGWRLFPNPHVYVFANFMPDLASLSADRWTIRVLDNNEIIE</sequence>
<gene>
    <name evidence="1" type="primary">Rep</name>
</gene>
<evidence type="ECO:0000313" key="1">
    <source>
        <dbReference type="EMBL" id="AUM61722.1"/>
    </source>
</evidence>
<proteinExistence type="predicted"/>
<accession>A0A2K9LS86</accession>
<dbReference type="EMBL" id="KY487825">
    <property type="protein sequence ID" value="AUM61722.1"/>
    <property type="molecule type" value="Genomic_DNA"/>
</dbReference>
<protein>
    <submittedName>
        <fullName evidence="1">Rep</fullName>
    </submittedName>
</protein>
<organism evidence="1">
    <name type="scientific">uncultured virus</name>
    <dbReference type="NCBI Taxonomy" id="340016"/>
    <lineage>
        <taxon>Viruses</taxon>
        <taxon>environmental samples</taxon>
    </lineage>
</organism>
<name>A0A2K9LS86_9VIRU</name>
<reference evidence="1" key="1">
    <citation type="submission" date="2017-01" db="EMBL/GenBank/DDBJ databases">
        <title>High-throughput sequencing uncovers low homogeneity in the biogeography of single-stranded DNA viruses.</title>
        <authorList>
            <person name="Pearson V.M."/>
            <person name="Rokyta D.R."/>
        </authorList>
    </citation>
    <scope>NUCLEOTIDE SEQUENCE</scope>
</reference>